<keyword evidence="6" id="KW-0378">Hydrolase</keyword>
<evidence type="ECO:0000313" key="13">
    <source>
        <dbReference type="Proteomes" id="UP000199437"/>
    </source>
</evidence>
<dbReference type="InterPro" id="IPR000086">
    <property type="entry name" value="NUDIX_hydrolase_dom"/>
</dbReference>
<dbReference type="AlphaFoldDB" id="A0A1I0P086"/>
<dbReference type="NCBIfam" id="TIGR00052">
    <property type="entry name" value="nudix-type nucleoside diphosphatase, YffH/AdpP family"/>
    <property type="match status" value="1"/>
</dbReference>
<evidence type="ECO:0000256" key="5">
    <source>
        <dbReference type="ARBA" id="ARBA00016377"/>
    </source>
</evidence>
<protein>
    <recommendedName>
        <fullName evidence="5">GDP-mannose pyrophosphatase</fullName>
    </recommendedName>
    <alternativeName>
        <fullName evidence="7">GDP-mannose hydrolase</fullName>
    </alternativeName>
    <alternativeName>
        <fullName evidence="8">GDPMK</fullName>
    </alternativeName>
</protein>
<name>A0A1I0P086_9BACT</name>
<evidence type="ECO:0000259" key="11">
    <source>
        <dbReference type="PROSITE" id="PS51462"/>
    </source>
</evidence>
<dbReference type="SUPFAM" id="SSF55811">
    <property type="entry name" value="Nudix"/>
    <property type="match status" value="1"/>
</dbReference>
<evidence type="ECO:0000313" key="12">
    <source>
        <dbReference type="EMBL" id="SEW07534.1"/>
    </source>
</evidence>
<dbReference type="PROSITE" id="PS51462">
    <property type="entry name" value="NUDIX"/>
    <property type="match status" value="1"/>
</dbReference>
<evidence type="ECO:0000256" key="1">
    <source>
        <dbReference type="ARBA" id="ARBA00000847"/>
    </source>
</evidence>
<dbReference type="RefSeq" id="WP_090257987.1">
    <property type="nucleotide sequence ID" value="NZ_FOIR01000001.1"/>
</dbReference>
<dbReference type="InterPro" id="IPR004385">
    <property type="entry name" value="NDP_pyrophosphatase"/>
</dbReference>
<keyword evidence="13" id="KW-1185">Reference proteome</keyword>
<feature type="binding site" evidence="9">
    <location>
        <position position="85"/>
    </location>
    <ligand>
        <name>Mg(2+)</name>
        <dbReference type="ChEBI" id="CHEBI:18420"/>
        <label>1</label>
    </ligand>
</feature>
<comment type="subunit">
    <text evidence="4">Homodimer.</text>
</comment>
<feature type="short sequence motif" description="Nudix box" evidence="10">
    <location>
        <begin position="86"/>
        <end position="107"/>
    </location>
</feature>
<evidence type="ECO:0000256" key="4">
    <source>
        <dbReference type="ARBA" id="ARBA00011738"/>
    </source>
</evidence>
<dbReference type="InterPro" id="IPR015797">
    <property type="entry name" value="NUDIX_hydrolase-like_dom_sf"/>
</dbReference>
<dbReference type="Pfam" id="PF00293">
    <property type="entry name" value="NUDIX"/>
    <property type="match status" value="1"/>
</dbReference>
<dbReference type="GO" id="GO:0016818">
    <property type="term" value="F:hydrolase activity, acting on acid anhydrides, in phosphorus-containing anhydrides"/>
    <property type="evidence" value="ECO:0007669"/>
    <property type="project" value="InterPro"/>
</dbReference>
<evidence type="ECO:0000256" key="7">
    <source>
        <dbReference type="ARBA" id="ARBA00032162"/>
    </source>
</evidence>
<dbReference type="PANTHER" id="PTHR11839:SF18">
    <property type="entry name" value="NUDIX HYDROLASE DOMAIN-CONTAINING PROTEIN"/>
    <property type="match status" value="1"/>
</dbReference>
<accession>A0A1I0P086</accession>
<dbReference type="GO" id="GO:0006753">
    <property type="term" value="P:nucleoside phosphate metabolic process"/>
    <property type="evidence" value="ECO:0007669"/>
    <property type="project" value="TreeGrafter"/>
</dbReference>
<feature type="binding site" evidence="9">
    <location>
        <position position="100"/>
    </location>
    <ligand>
        <name>Mg(2+)</name>
        <dbReference type="ChEBI" id="CHEBI:18420"/>
        <label>2</label>
    </ligand>
</feature>
<comment type="cofactor">
    <cofactor evidence="2 9">
        <name>Mg(2+)</name>
        <dbReference type="ChEBI" id="CHEBI:18420"/>
    </cofactor>
</comment>
<feature type="domain" description="Nudix hydrolase" evidence="11">
    <location>
        <begin position="43"/>
        <end position="181"/>
    </location>
</feature>
<dbReference type="GeneID" id="99986339"/>
<comment type="similarity">
    <text evidence="3">Belongs to the Nudix hydrolase family. NudK subfamily.</text>
</comment>
<gene>
    <name evidence="12" type="ORF">SAMN05216290_1615</name>
</gene>
<proteinExistence type="inferred from homology"/>
<evidence type="ECO:0000256" key="8">
    <source>
        <dbReference type="ARBA" id="ARBA00032272"/>
    </source>
</evidence>
<evidence type="ECO:0000256" key="6">
    <source>
        <dbReference type="ARBA" id="ARBA00022801"/>
    </source>
</evidence>
<evidence type="ECO:0000256" key="2">
    <source>
        <dbReference type="ARBA" id="ARBA00001946"/>
    </source>
</evidence>
<feature type="binding site" evidence="9">
    <location>
        <position position="152"/>
    </location>
    <ligand>
        <name>Mg(2+)</name>
        <dbReference type="ChEBI" id="CHEBI:18420"/>
        <label>1</label>
    </ligand>
</feature>
<dbReference type="STRING" id="1267423.SAMN05216290_1615"/>
<sequence>MSDRIKIINEKVISDRWFTLKDISFDYTKNNGEVQRQDRVVYHKDNYSAILLYNSNKNSIILTKQFRMPAYVNTPADGFVTEVCAGMLDNDSPEGAVIREAEEETGYRVKQVQKVFECYTSPGTLSELAHLYVGEYEDNMKVTEGGGTDADEDIEVLETPFKAALEMVKTGEIKDAKTIMLIQYAQLQGLLK</sequence>
<feature type="binding site" evidence="9">
    <location>
        <position position="104"/>
    </location>
    <ligand>
        <name>Mg(2+)</name>
        <dbReference type="ChEBI" id="CHEBI:18420"/>
        <label>2</label>
    </ligand>
</feature>
<dbReference type="GO" id="GO:0019693">
    <property type="term" value="P:ribose phosphate metabolic process"/>
    <property type="evidence" value="ECO:0007669"/>
    <property type="project" value="TreeGrafter"/>
</dbReference>
<dbReference type="EMBL" id="FOIR01000001">
    <property type="protein sequence ID" value="SEW07534.1"/>
    <property type="molecule type" value="Genomic_DNA"/>
</dbReference>
<evidence type="ECO:0000256" key="9">
    <source>
        <dbReference type="PIRSR" id="PIRSR604385-2"/>
    </source>
</evidence>
<evidence type="ECO:0000256" key="3">
    <source>
        <dbReference type="ARBA" id="ARBA00007275"/>
    </source>
</evidence>
<reference evidence="13" key="1">
    <citation type="submission" date="2016-10" db="EMBL/GenBank/DDBJ databases">
        <authorList>
            <person name="Varghese N."/>
            <person name="Submissions S."/>
        </authorList>
    </citation>
    <scope>NUCLEOTIDE SEQUENCE [LARGE SCALE GENOMIC DNA]</scope>
    <source>
        <strain evidence="13">CGMCC 1.12402</strain>
    </source>
</reference>
<evidence type="ECO:0000256" key="10">
    <source>
        <dbReference type="PIRSR" id="PIRSR604385-3"/>
    </source>
</evidence>
<comment type="catalytic activity">
    <reaction evidence="1">
        <text>GDP-alpha-D-mannose + H2O = alpha-D-mannose 1-phosphate + GMP + 2 H(+)</text>
        <dbReference type="Rhea" id="RHEA:27978"/>
        <dbReference type="ChEBI" id="CHEBI:15377"/>
        <dbReference type="ChEBI" id="CHEBI:15378"/>
        <dbReference type="ChEBI" id="CHEBI:57527"/>
        <dbReference type="ChEBI" id="CHEBI:58115"/>
        <dbReference type="ChEBI" id="CHEBI:58409"/>
    </reaction>
</comment>
<keyword evidence="9" id="KW-0460">Magnesium</keyword>
<dbReference type="CDD" id="cd24157">
    <property type="entry name" value="NUDIX_GDPMK"/>
    <property type="match status" value="1"/>
</dbReference>
<dbReference type="PANTHER" id="PTHR11839">
    <property type="entry name" value="UDP/ADP-SUGAR PYROPHOSPHATASE"/>
    <property type="match status" value="1"/>
</dbReference>
<keyword evidence="9" id="KW-0479">Metal-binding</keyword>
<dbReference type="GO" id="GO:0046872">
    <property type="term" value="F:metal ion binding"/>
    <property type="evidence" value="ECO:0007669"/>
    <property type="project" value="UniProtKB-KW"/>
</dbReference>
<dbReference type="Gene3D" id="3.90.79.10">
    <property type="entry name" value="Nucleoside Triphosphate Pyrophosphohydrolase"/>
    <property type="match status" value="1"/>
</dbReference>
<dbReference type="OrthoDB" id="1523642at2"/>
<organism evidence="12 13">
    <name type="scientific">Roseivirga pacifica</name>
    <dbReference type="NCBI Taxonomy" id="1267423"/>
    <lineage>
        <taxon>Bacteria</taxon>
        <taxon>Pseudomonadati</taxon>
        <taxon>Bacteroidota</taxon>
        <taxon>Cytophagia</taxon>
        <taxon>Cytophagales</taxon>
        <taxon>Roseivirgaceae</taxon>
        <taxon>Roseivirga</taxon>
    </lineage>
</organism>
<dbReference type="GO" id="GO:0005829">
    <property type="term" value="C:cytosol"/>
    <property type="evidence" value="ECO:0007669"/>
    <property type="project" value="TreeGrafter"/>
</dbReference>
<dbReference type="Proteomes" id="UP000199437">
    <property type="component" value="Unassembled WGS sequence"/>
</dbReference>